<protein>
    <submittedName>
        <fullName evidence="3">UDP-N-acetyl-D-mannosaminuronic acid transferase</fullName>
    </submittedName>
</protein>
<dbReference type="OrthoDB" id="9771846at2"/>
<evidence type="ECO:0000256" key="2">
    <source>
        <dbReference type="ARBA" id="ARBA00022679"/>
    </source>
</evidence>
<dbReference type="InterPro" id="IPR004629">
    <property type="entry name" value="WecG_TagA_CpsF"/>
</dbReference>
<evidence type="ECO:0000256" key="1">
    <source>
        <dbReference type="ARBA" id="ARBA00022676"/>
    </source>
</evidence>
<dbReference type="CDD" id="cd06533">
    <property type="entry name" value="Glyco_transf_WecG_TagA"/>
    <property type="match status" value="1"/>
</dbReference>
<dbReference type="Pfam" id="PF03808">
    <property type="entry name" value="Glyco_tran_WecG"/>
    <property type="match status" value="1"/>
</dbReference>
<dbReference type="PANTHER" id="PTHR34136:SF1">
    <property type="entry name" value="UDP-N-ACETYL-D-MANNOSAMINURONIC ACID TRANSFERASE"/>
    <property type="match status" value="1"/>
</dbReference>
<keyword evidence="2 3" id="KW-0808">Transferase</keyword>
<name>A0A401IKH4_APHSA</name>
<dbReference type="NCBIfam" id="TIGR00696">
    <property type="entry name" value="wecG_tagA_cpsF"/>
    <property type="match status" value="1"/>
</dbReference>
<sequence>MLTPLKTFSVLKLPIHLSDDYTHWLLECIKHNQGVHVVTLNAEMAMLAEQEPQVAQAIQEADLVIPDGAGVVIYLKFRRKQQKRCPGIELAESLIKQLGTNPQEFSIAFYGGKPGVTKAAATQWQQKIPNISIITSHGYLSPEEEITWQQTLKDKQPRLILVGLGVPRQEYWIRQHRYLCPQSIWIGVGGSFDIWSGTKTRAPKLLRENNLEWLYRLYQEPWRWRRMLALPQFLIKALLS</sequence>
<dbReference type="AlphaFoldDB" id="A0A401IKH4"/>
<evidence type="ECO:0000313" key="3">
    <source>
        <dbReference type="EMBL" id="GBF81726.1"/>
    </source>
</evidence>
<evidence type="ECO:0000313" key="4">
    <source>
        <dbReference type="Proteomes" id="UP000287247"/>
    </source>
</evidence>
<dbReference type="GO" id="GO:0016758">
    <property type="term" value="F:hexosyltransferase activity"/>
    <property type="evidence" value="ECO:0007669"/>
    <property type="project" value="TreeGrafter"/>
</dbReference>
<keyword evidence="4" id="KW-1185">Reference proteome</keyword>
<proteinExistence type="predicted"/>
<accession>A0A401IKH4</accession>
<dbReference type="Proteomes" id="UP000287247">
    <property type="component" value="Unassembled WGS sequence"/>
</dbReference>
<gene>
    <name evidence="3" type="ORF">AsFPU1_3146</name>
</gene>
<dbReference type="EMBL" id="BDQK01000013">
    <property type="protein sequence ID" value="GBF81726.1"/>
    <property type="molecule type" value="Genomic_DNA"/>
</dbReference>
<comment type="caution">
    <text evidence="3">The sequence shown here is derived from an EMBL/GenBank/DDBJ whole genome shotgun (WGS) entry which is preliminary data.</text>
</comment>
<organism evidence="3 4">
    <name type="scientific">Aphanothece sacrum FPU1</name>
    <dbReference type="NCBI Taxonomy" id="1920663"/>
    <lineage>
        <taxon>Bacteria</taxon>
        <taxon>Bacillati</taxon>
        <taxon>Cyanobacteriota</taxon>
        <taxon>Cyanophyceae</taxon>
        <taxon>Oscillatoriophycideae</taxon>
        <taxon>Chroococcales</taxon>
        <taxon>Aphanothecaceae</taxon>
        <taxon>Aphanothece</taxon>
    </lineage>
</organism>
<reference evidence="4" key="1">
    <citation type="submission" date="2017-05" db="EMBL/GenBank/DDBJ databases">
        <title>Physiological properties and genetic analysis related to exopolysaccharide production of fresh-water unicellular cyanobacterium Aphanothece sacrum, Suizenji Nori, that has been cultured as a food source in Japan.</title>
        <authorList>
            <person name="Kanesaki Y."/>
            <person name="Yoshikawa S."/>
            <person name="Ohki K."/>
        </authorList>
    </citation>
    <scope>NUCLEOTIDE SEQUENCE [LARGE SCALE GENOMIC DNA]</scope>
    <source>
        <strain evidence="4">FPU1</strain>
    </source>
</reference>
<keyword evidence="1" id="KW-0328">Glycosyltransferase</keyword>
<dbReference type="PANTHER" id="PTHR34136">
    <property type="match status" value="1"/>
</dbReference>